<feature type="transmembrane region" description="Helical" evidence="2">
    <location>
        <begin position="113"/>
        <end position="132"/>
    </location>
</feature>
<dbReference type="InterPro" id="IPR048254">
    <property type="entry name" value="CDP_ALCOHOL_P_TRANSF_CS"/>
</dbReference>
<dbReference type="InterPro" id="IPR000462">
    <property type="entry name" value="CDP-OH_P_trans"/>
</dbReference>
<dbReference type="Gene3D" id="1.20.120.1760">
    <property type="match status" value="1"/>
</dbReference>
<dbReference type="GO" id="GO:0016020">
    <property type="term" value="C:membrane"/>
    <property type="evidence" value="ECO:0007669"/>
    <property type="project" value="InterPro"/>
</dbReference>
<dbReference type="InterPro" id="IPR043130">
    <property type="entry name" value="CDP-OH_PTrfase_TM_dom"/>
</dbReference>
<evidence type="ECO:0000256" key="2">
    <source>
        <dbReference type="SAM" id="Phobius"/>
    </source>
</evidence>
<gene>
    <name evidence="3" type="ORF">METZ01_LOCUS37481</name>
</gene>
<feature type="transmembrane region" description="Helical" evidence="2">
    <location>
        <begin position="32"/>
        <end position="59"/>
    </location>
</feature>
<accession>A0A381R476</accession>
<dbReference type="EMBL" id="UINC01001599">
    <property type="protein sequence ID" value="SUZ84627.1"/>
    <property type="molecule type" value="Genomic_DNA"/>
</dbReference>
<feature type="transmembrane region" description="Helical" evidence="2">
    <location>
        <begin position="147"/>
        <end position="169"/>
    </location>
</feature>
<proteinExistence type="predicted"/>
<keyword evidence="2" id="KW-0812">Transmembrane</keyword>
<keyword evidence="2" id="KW-1133">Transmembrane helix</keyword>
<keyword evidence="2" id="KW-0472">Membrane</keyword>
<dbReference type="GO" id="GO:0016780">
    <property type="term" value="F:phosphotransferase activity, for other substituted phosphate groups"/>
    <property type="evidence" value="ECO:0007669"/>
    <property type="project" value="InterPro"/>
</dbReference>
<evidence type="ECO:0008006" key="4">
    <source>
        <dbReference type="Google" id="ProtNLM"/>
    </source>
</evidence>
<dbReference type="PROSITE" id="PS00379">
    <property type="entry name" value="CDP_ALCOHOL_P_TRANSF"/>
    <property type="match status" value="1"/>
</dbReference>
<dbReference type="Pfam" id="PF01066">
    <property type="entry name" value="CDP-OH_P_transf"/>
    <property type="match status" value="1"/>
</dbReference>
<reference evidence="3" key="1">
    <citation type="submission" date="2018-05" db="EMBL/GenBank/DDBJ databases">
        <authorList>
            <person name="Lanie J.A."/>
            <person name="Ng W.-L."/>
            <person name="Kazmierczak K.M."/>
            <person name="Andrzejewski T.M."/>
            <person name="Davidsen T.M."/>
            <person name="Wayne K.J."/>
            <person name="Tettelin H."/>
            <person name="Glass J.I."/>
            <person name="Rusch D."/>
            <person name="Podicherti R."/>
            <person name="Tsui H.-C.T."/>
            <person name="Winkler M.E."/>
        </authorList>
    </citation>
    <scope>NUCLEOTIDE SEQUENCE</scope>
</reference>
<dbReference type="GO" id="GO:0008654">
    <property type="term" value="P:phospholipid biosynthetic process"/>
    <property type="evidence" value="ECO:0007669"/>
    <property type="project" value="InterPro"/>
</dbReference>
<evidence type="ECO:0000313" key="3">
    <source>
        <dbReference type="EMBL" id="SUZ84627.1"/>
    </source>
</evidence>
<sequence length="201" mass="21723">MVDSWVNRVVHPTMDDLASYVPSQISANSITLVGFGIGLLAVPLLWIKLYSTALALILVNRFFDGLDGAVARRNGVTNLGGYLDISCDFIFYSAVVLGFALADTEKNSLAATYLIFSFVGTGASFLAFAVIAEKHGISSEAHGQKAFYYLGGLVEGTETVLFYVIICLFPEQFTTLAVMFGSLCWLTVVGRFGSAFSLLRN</sequence>
<name>A0A381R476_9ZZZZ</name>
<evidence type="ECO:0000256" key="1">
    <source>
        <dbReference type="ARBA" id="ARBA00022679"/>
    </source>
</evidence>
<organism evidence="3">
    <name type="scientific">marine metagenome</name>
    <dbReference type="NCBI Taxonomy" id="408172"/>
    <lineage>
        <taxon>unclassified sequences</taxon>
        <taxon>metagenomes</taxon>
        <taxon>ecological metagenomes</taxon>
    </lineage>
</organism>
<feature type="transmembrane region" description="Helical" evidence="2">
    <location>
        <begin position="79"/>
        <end position="101"/>
    </location>
</feature>
<keyword evidence="1" id="KW-0808">Transferase</keyword>
<feature type="transmembrane region" description="Helical" evidence="2">
    <location>
        <begin position="176"/>
        <end position="199"/>
    </location>
</feature>
<protein>
    <recommendedName>
        <fullName evidence="4">CDP-alcohol phosphatidyltransferase</fullName>
    </recommendedName>
</protein>
<dbReference type="AlphaFoldDB" id="A0A381R476"/>